<evidence type="ECO:0000259" key="1">
    <source>
        <dbReference type="Pfam" id="PF09940"/>
    </source>
</evidence>
<feature type="domain" description="UCP01524 winged helix-turn-helix" evidence="2">
    <location>
        <begin position="362"/>
        <end position="437"/>
    </location>
</feature>
<reference evidence="4" key="1">
    <citation type="submission" date="2019-02" db="EMBL/GenBank/DDBJ databases">
        <authorList>
            <person name="Li S.-H."/>
        </authorList>
    </citation>
    <scope>NUCLEOTIDE SEQUENCE</scope>
    <source>
        <strain evidence="4">IMCC14734</strain>
    </source>
</reference>
<dbReference type="Pfam" id="PF16221">
    <property type="entry name" value="HTH_47"/>
    <property type="match status" value="1"/>
</dbReference>
<keyword evidence="5" id="KW-1185">Reference proteome</keyword>
<dbReference type="InterPro" id="IPR032610">
    <property type="entry name" value="DUF2172"/>
</dbReference>
<dbReference type="Gene3D" id="1.10.10.10">
    <property type="entry name" value="Winged helix-like DNA-binding domain superfamily/Winged helix DNA-binding domain"/>
    <property type="match status" value="1"/>
</dbReference>
<dbReference type="Pfam" id="PF16254">
    <property type="entry name" value="DUF4910"/>
    <property type="match status" value="1"/>
</dbReference>
<comment type="caution">
    <text evidence="4">The sequence shown here is derived from an EMBL/GenBank/DDBJ whole genome shotgun (WGS) entry which is preliminary data.</text>
</comment>
<gene>
    <name evidence="4" type="ORF">EYC98_08770</name>
</gene>
<dbReference type="InterPro" id="IPR032622">
    <property type="entry name" value="UCP01524_HTH"/>
</dbReference>
<dbReference type="Gene3D" id="3.50.30.90">
    <property type="match status" value="1"/>
</dbReference>
<evidence type="ECO:0000259" key="3">
    <source>
        <dbReference type="Pfam" id="PF16254"/>
    </source>
</evidence>
<feature type="domain" description="DUF4910" evidence="3">
    <location>
        <begin position="20"/>
        <end position="360"/>
    </location>
</feature>
<proteinExistence type="predicted"/>
<dbReference type="Pfam" id="PF09940">
    <property type="entry name" value="DUF2172"/>
    <property type="match status" value="1"/>
</dbReference>
<dbReference type="Proteomes" id="UP001143362">
    <property type="component" value="Unassembled WGS sequence"/>
</dbReference>
<dbReference type="Gene3D" id="3.40.630.10">
    <property type="entry name" value="Zn peptidases"/>
    <property type="match status" value="1"/>
</dbReference>
<protein>
    <submittedName>
        <fullName evidence="4">DUF4910 domain-containing protein</fullName>
    </submittedName>
</protein>
<dbReference type="RefSeq" id="WP_279244970.1">
    <property type="nucleotide sequence ID" value="NZ_SHNN01000002.1"/>
</dbReference>
<dbReference type="InterPro" id="IPR012353">
    <property type="entry name" value="UCP015244"/>
</dbReference>
<dbReference type="SUPFAM" id="SSF53187">
    <property type="entry name" value="Zn-dependent exopeptidases"/>
    <property type="match status" value="1"/>
</dbReference>
<feature type="domain" description="DUF2172" evidence="1">
    <location>
        <begin position="70"/>
        <end position="161"/>
    </location>
</feature>
<evidence type="ECO:0000313" key="4">
    <source>
        <dbReference type="EMBL" id="MCX2980954.1"/>
    </source>
</evidence>
<evidence type="ECO:0000259" key="2">
    <source>
        <dbReference type="Pfam" id="PF16221"/>
    </source>
</evidence>
<dbReference type="EMBL" id="SHNN01000002">
    <property type="protein sequence ID" value="MCX2980954.1"/>
    <property type="molecule type" value="Genomic_DNA"/>
</dbReference>
<evidence type="ECO:0000313" key="5">
    <source>
        <dbReference type="Proteomes" id="UP001143362"/>
    </source>
</evidence>
<dbReference type="PIRSF" id="PIRSF015244">
    <property type="entry name" value="UCP015244"/>
    <property type="match status" value="1"/>
</dbReference>
<sequence>MKRGSPELEINLQELAAQLHACVTRLFPICRSITGDGVRETLSILSETVALDIHNVPSGAQVLDWTIPNEWNIRDAWIKDASGQRVIDFRQSNLHVLNYSTPVKRTMSLEALKPHLFTLPEQPDRIPYRTSYYVENWGFCLSHAQFEALPQGDYEVCIDATLAPGNLCYGEQLISGGTDEEILISCHICHPSMANDNLSGMAVAVHLARHLQALSEVGALRYSYRFLFIPAAIGSIAWLSRNPEVIPRIRHGLVLACLGDSGAHTYKRSRRGNTEVDRAAADILKHEPHSAIRDFSPYGYDERQYCSPGFNLPMGRLTRTPNGEFTQYHTDADNLEFVKPEQLAKSLLTCFDILQLLERNRRYLNQKPYGEPQLGKYGLYSNTGGSTSSPARQLALLWVLSLSDGEHSLLDICQLAELPFAEIANAADALAQVGLLTEA</sequence>
<name>A0ABT3THQ4_9GAMM</name>
<accession>A0ABT3THQ4</accession>
<dbReference type="InterPro" id="IPR032589">
    <property type="entry name" value="DUF4910"/>
</dbReference>
<organism evidence="4 5">
    <name type="scientific">Candidatus Litorirhabdus singularis</name>
    <dbReference type="NCBI Taxonomy" id="2518993"/>
    <lineage>
        <taxon>Bacteria</taxon>
        <taxon>Pseudomonadati</taxon>
        <taxon>Pseudomonadota</taxon>
        <taxon>Gammaproteobacteria</taxon>
        <taxon>Cellvibrionales</taxon>
        <taxon>Halieaceae</taxon>
        <taxon>Candidatus Litorirhabdus</taxon>
    </lineage>
</organism>
<dbReference type="InterPro" id="IPR036388">
    <property type="entry name" value="WH-like_DNA-bd_sf"/>
</dbReference>